<evidence type="ECO:0000313" key="1">
    <source>
        <dbReference type="EMBL" id="CAF5215532.1"/>
    </source>
</evidence>
<dbReference type="InterPro" id="IPR011009">
    <property type="entry name" value="Kinase-like_dom_sf"/>
</dbReference>
<protein>
    <submittedName>
        <fullName evidence="1">Uncharacterized protein</fullName>
    </submittedName>
</protein>
<gene>
    <name evidence="1" type="ORF">SMN809_LOCUS79617</name>
</gene>
<feature type="non-terminal residue" evidence="1">
    <location>
        <position position="1"/>
    </location>
</feature>
<dbReference type="Proteomes" id="UP000676336">
    <property type="component" value="Unassembled WGS sequence"/>
</dbReference>
<proteinExistence type="predicted"/>
<dbReference type="AlphaFoldDB" id="A0A8S3JED3"/>
<dbReference type="SUPFAM" id="SSF56112">
    <property type="entry name" value="Protein kinase-like (PK-like)"/>
    <property type="match status" value="1"/>
</dbReference>
<name>A0A8S3JED3_9BILA</name>
<reference evidence="1" key="1">
    <citation type="submission" date="2021-02" db="EMBL/GenBank/DDBJ databases">
        <authorList>
            <person name="Nowell W R."/>
        </authorList>
    </citation>
    <scope>NUCLEOTIDE SEQUENCE</scope>
</reference>
<accession>A0A8S3JED3</accession>
<sequence>GFAKVYRGVRLCDRLDVAIKIMDKQQLKLKNAQSRVNDEVQIHYRLRNSAIVQVRMTCTYIIKEN</sequence>
<comment type="caution">
    <text evidence="1">The sequence shown here is derived from an EMBL/GenBank/DDBJ whole genome shotgun (WGS) entry which is preliminary data.</text>
</comment>
<dbReference type="EMBL" id="CAJOBI010343017">
    <property type="protein sequence ID" value="CAF5215532.1"/>
    <property type="molecule type" value="Genomic_DNA"/>
</dbReference>
<dbReference type="Gene3D" id="3.30.200.20">
    <property type="entry name" value="Phosphorylase Kinase, domain 1"/>
    <property type="match status" value="1"/>
</dbReference>
<organism evidence="1 2">
    <name type="scientific">Rotaria magnacalcarata</name>
    <dbReference type="NCBI Taxonomy" id="392030"/>
    <lineage>
        <taxon>Eukaryota</taxon>
        <taxon>Metazoa</taxon>
        <taxon>Spiralia</taxon>
        <taxon>Gnathifera</taxon>
        <taxon>Rotifera</taxon>
        <taxon>Eurotatoria</taxon>
        <taxon>Bdelloidea</taxon>
        <taxon>Philodinida</taxon>
        <taxon>Philodinidae</taxon>
        <taxon>Rotaria</taxon>
    </lineage>
</organism>
<evidence type="ECO:0000313" key="2">
    <source>
        <dbReference type="Proteomes" id="UP000676336"/>
    </source>
</evidence>